<dbReference type="Gene3D" id="1.10.260.40">
    <property type="entry name" value="lambda repressor-like DNA-binding domains"/>
    <property type="match status" value="1"/>
</dbReference>
<feature type="domain" description="HTH lacI-type" evidence="5">
    <location>
        <begin position="41"/>
        <end position="95"/>
    </location>
</feature>
<evidence type="ECO:0000256" key="4">
    <source>
        <dbReference type="SAM" id="Phobius"/>
    </source>
</evidence>
<evidence type="ECO:0000313" key="6">
    <source>
        <dbReference type="EMBL" id="SHO47498.1"/>
    </source>
</evidence>
<dbReference type="GO" id="GO:0000976">
    <property type="term" value="F:transcription cis-regulatory region binding"/>
    <property type="evidence" value="ECO:0007669"/>
    <property type="project" value="TreeGrafter"/>
</dbReference>
<accession>A0A1M7Y539</accession>
<protein>
    <submittedName>
        <fullName evidence="6">Transcriptional regulator, LacI family</fullName>
    </submittedName>
</protein>
<keyword evidence="4" id="KW-0812">Transmembrane</keyword>
<keyword evidence="4" id="KW-0472">Membrane</keyword>
<dbReference type="Gene3D" id="3.40.50.2300">
    <property type="match status" value="2"/>
</dbReference>
<evidence type="ECO:0000313" key="7">
    <source>
        <dbReference type="Proteomes" id="UP000184612"/>
    </source>
</evidence>
<dbReference type="EMBL" id="FRFD01000004">
    <property type="protein sequence ID" value="SHO47498.1"/>
    <property type="molecule type" value="Genomic_DNA"/>
</dbReference>
<dbReference type="InterPro" id="IPR000843">
    <property type="entry name" value="HTH_LacI"/>
</dbReference>
<gene>
    <name evidence="6" type="ORF">SAMN02745217_01556</name>
</gene>
<dbReference type="CDD" id="cd01392">
    <property type="entry name" value="HTH_LacI"/>
    <property type="match status" value="1"/>
</dbReference>
<keyword evidence="1" id="KW-0805">Transcription regulation</keyword>
<keyword evidence="2" id="KW-0238">DNA-binding</keyword>
<dbReference type="PRINTS" id="PR00036">
    <property type="entry name" value="HTHLACI"/>
</dbReference>
<organism evidence="6 7">
    <name type="scientific">Anaerocolumna xylanovorans DSM 12503</name>
    <dbReference type="NCBI Taxonomy" id="1121345"/>
    <lineage>
        <taxon>Bacteria</taxon>
        <taxon>Bacillati</taxon>
        <taxon>Bacillota</taxon>
        <taxon>Clostridia</taxon>
        <taxon>Lachnospirales</taxon>
        <taxon>Lachnospiraceae</taxon>
        <taxon>Anaerocolumna</taxon>
    </lineage>
</organism>
<dbReference type="Proteomes" id="UP000184612">
    <property type="component" value="Unassembled WGS sequence"/>
</dbReference>
<dbReference type="CDD" id="cd06267">
    <property type="entry name" value="PBP1_LacI_sugar_binding-like"/>
    <property type="match status" value="1"/>
</dbReference>
<feature type="transmembrane region" description="Helical" evidence="4">
    <location>
        <begin position="6"/>
        <end position="30"/>
    </location>
</feature>
<feature type="transmembrane region" description="Helical" evidence="4">
    <location>
        <begin position="98"/>
        <end position="117"/>
    </location>
</feature>
<evidence type="ECO:0000256" key="2">
    <source>
        <dbReference type="ARBA" id="ARBA00023125"/>
    </source>
</evidence>
<dbReference type="AlphaFoldDB" id="A0A1M7Y539"/>
<evidence type="ECO:0000256" key="1">
    <source>
        <dbReference type="ARBA" id="ARBA00023015"/>
    </source>
</evidence>
<dbReference type="SUPFAM" id="SSF47413">
    <property type="entry name" value="lambda repressor-like DNA-binding domains"/>
    <property type="match status" value="1"/>
</dbReference>
<keyword evidence="3" id="KW-0804">Transcription</keyword>
<name>A0A1M7Y539_9FIRM</name>
<keyword evidence="7" id="KW-1185">Reference proteome</keyword>
<evidence type="ECO:0000259" key="5">
    <source>
        <dbReference type="PROSITE" id="PS50932"/>
    </source>
</evidence>
<evidence type="ECO:0000256" key="3">
    <source>
        <dbReference type="ARBA" id="ARBA00023163"/>
    </source>
</evidence>
<dbReference type="PROSITE" id="PS00356">
    <property type="entry name" value="HTH_LACI_1"/>
    <property type="match status" value="1"/>
</dbReference>
<dbReference type="GO" id="GO:0003700">
    <property type="term" value="F:DNA-binding transcription factor activity"/>
    <property type="evidence" value="ECO:0007669"/>
    <property type="project" value="TreeGrafter"/>
</dbReference>
<proteinExistence type="predicted"/>
<dbReference type="InterPro" id="IPR046335">
    <property type="entry name" value="LacI/GalR-like_sensor"/>
</dbReference>
<sequence length="371" mass="42481">MEKITWLKYVICIKYLCCYCTYVIIIKTFYEKSGVIIVKKATIKDVAKEAGVSISTVSNALNNSPLVSEDTKNRIIKVAESIKYVPDMNGKMLKARKSMTIGLFSSSVSGHYFYVLVDSIFKELRRRGFGLNIVISRDKRMLLSNVLSKNFDGIIVFDIERVGEHEIELITQNQIKTVFLDRDMHGTDISSVLFDSYKSGYDLTKYLIHLGHKRIYFIEGEEYTYDNQERKRGYMAALEEIGIEVNDEYFFKGMFEESYAYNDVISRFRLGNHPIPDAIVAANDYSAIGCIKAFNRLGYRVPEDISVVGFDDIEVARYFTPALTTVRNPIARQGIRSVEILMDMVENDEKGISEHLMGEIIYRDSAKARVM</sequence>
<dbReference type="STRING" id="1121345.SAMN02745217_01556"/>
<dbReference type="PANTHER" id="PTHR30146">
    <property type="entry name" value="LACI-RELATED TRANSCRIPTIONAL REPRESSOR"/>
    <property type="match status" value="1"/>
</dbReference>
<dbReference type="PROSITE" id="PS50932">
    <property type="entry name" value="HTH_LACI_2"/>
    <property type="match status" value="1"/>
</dbReference>
<keyword evidence="4" id="KW-1133">Transmembrane helix</keyword>
<dbReference type="PANTHER" id="PTHR30146:SF109">
    <property type="entry name" value="HTH-TYPE TRANSCRIPTIONAL REGULATOR GALS"/>
    <property type="match status" value="1"/>
</dbReference>
<reference evidence="6 7" key="1">
    <citation type="submission" date="2016-12" db="EMBL/GenBank/DDBJ databases">
        <authorList>
            <person name="Song W.-J."/>
            <person name="Kurnit D.M."/>
        </authorList>
    </citation>
    <scope>NUCLEOTIDE SEQUENCE [LARGE SCALE GENOMIC DNA]</scope>
    <source>
        <strain evidence="6 7">DSM 12503</strain>
    </source>
</reference>
<dbReference type="SUPFAM" id="SSF53822">
    <property type="entry name" value="Periplasmic binding protein-like I"/>
    <property type="match status" value="1"/>
</dbReference>
<dbReference type="OrthoDB" id="9789891at2"/>
<dbReference type="InterPro" id="IPR028082">
    <property type="entry name" value="Peripla_BP_I"/>
</dbReference>
<dbReference type="InterPro" id="IPR010982">
    <property type="entry name" value="Lambda_DNA-bd_dom_sf"/>
</dbReference>
<dbReference type="SMART" id="SM00354">
    <property type="entry name" value="HTH_LACI"/>
    <property type="match status" value="1"/>
</dbReference>
<dbReference type="Pfam" id="PF13377">
    <property type="entry name" value="Peripla_BP_3"/>
    <property type="match status" value="1"/>
</dbReference>
<dbReference type="Pfam" id="PF00356">
    <property type="entry name" value="LacI"/>
    <property type="match status" value="1"/>
</dbReference>